<keyword evidence="2" id="KW-1185">Reference proteome</keyword>
<reference evidence="1" key="1">
    <citation type="submission" date="2021-06" db="EMBL/GenBank/DDBJ databases">
        <authorList>
            <person name="Kallberg Y."/>
            <person name="Tangrot J."/>
            <person name="Rosling A."/>
        </authorList>
    </citation>
    <scope>NUCLEOTIDE SEQUENCE</scope>
    <source>
        <strain evidence="1">AU212A</strain>
    </source>
</reference>
<gene>
    <name evidence="1" type="ORF">SCALOS_LOCUS10717</name>
</gene>
<name>A0ACA9PFH3_9GLOM</name>
<proteinExistence type="predicted"/>
<sequence>VFNDNEKYEKHIKLKHYTCEEHECTTTLVSNYNKHMNTHINYKKFP</sequence>
<feature type="non-terminal residue" evidence="1">
    <location>
        <position position="46"/>
    </location>
</feature>
<accession>A0ACA9PFH3</accession>
<protein>
    <submittedName>
        <fullName evidence="1">8726_t:CDS:1</fullName>
    </submittedName>
</protein>
<feature type="non-terminal residue" evidence="1">
    <location>
        <position position="1"/>
    </location>
</feature>
<comment type="caution">
    <text evidence="1">The sequence shown here is derived from an EMBL/GenBank/DDBJ whole genome shotgun (WGS) entry which is preliminary data.</text>
</comment>
<dbReference type="Proteomes" id="UP000789860">
    <property type="component" value="Unassembled WGS sequence"/>
</dbReference>
<dbReference type="EMBL" id="CAJVPM010041667">
    <property type="protein sequence ID" value="CAG8706912.1"/>
    <property type="molecule type" value="Genomic_DNA"/>
</dbReference>
<organism evidence="1 2">
    <name type="scientific">Scutellospora calospora</name>
    <dbReference type="NCBI Taxonomy" id="85575"/>
    <lineage>
        <taxon>Eukaryota</taxon>
        <taxon>Fungi</taxon>
        <taxon>Fungi incertae sedis</taxon>
        <taxon>Mucoromycota</taxon>
        <taxon>Glomeromycotina</taxon>
        <taxon>Glomeromycetes</taxon>
        <taxon>Diversisporales</taxon>
        <taxon>Gigasporaceae</taxon>
        <taxon>Scutellospora</taxon>
    </lineage>
</organism>
<evidence type="ECO:0000313" key="2">
    <source>
        <dbReference type="Proteomes" id="UP000789860"/>
    </source>
</evidence>
<evidence type="ECO:0000313" key="1">
    <source>
        <dbReference type="EMBL" id="CAG8706912.1"/>
    </source>
</evidence>